<evidence type="ECO:0000313" key="15">
    <source>
        <dbReference type="EMBL" id="JAS24954.1"/>
    </source>
</evidence>
<dbReference type="EMBL" id="GEDC01012344">
    <property type="protein sequence ID" value="JAS24954.1"/>
    <property type="molecule type" value="Transcribed_RNA"/>
</dbReference>
<evidence type="ECO:0000256" key="11">
    <source>
        <dbReference type="ARBA" id="ARBA00022975"/>
    </source>
</evidence>
<dbReference type="CDD" id="cd06223">
    <property type="entry name" value="PRTases_typeI"/>
    <property type="match status" value="1"/>
</dbReference>
<evidence type="ECO:0000256" key="2">
    <source>
        <dbReference type="ARBA" id="ARBA00004889"/>
    </source>
</evidence>
<dbReference type="Pfam" id="PF00156">
    <property type="entry name" value="Pribosyltran"/>
    <property type="match status" value="1"/>
</dbReference>
<dbReference type="PANTHER" id="PTHR19278:SF9">
    <property type="entry name" value="URIDINE 5'-MONOPHOSPHATE SYNTHASE"/>
    <property type="match status" value="1"/>
</dbReference>
<evidence type="ECO:0000256" key="1">
    <source>
        <dbReference type="ARBA" id="ARBA00004861"/>
    </source>
</evidence>
<evidence type="ECO:0000256" key="7">
    <source>
        <dbReference type="ARBA" id="ARBA00015047"/>
    </source>
</evidence>
<keyword evidence="9" id="KW-0808">Transferase</keyword>
<gene>
    <name evidence="15" type="ORF">g.6373</name>
</gene>
<name>A0A1B6DH00_9HEMI</name>
<comment type="pathway">
    <text evidence="1">Pyrimidine metabolism; UMP biosynthesis via de novo pathway; UMP from orotate: step 2/2.</text>
</comment>
<evidence type="ECO:0000256" key="5">
    <source>
        <dbReference type="ARBA" id="ARBA00011971"/>
    </source>
</evidence>
<evidence type="ECO:0000256" key="13">
    <source>
        <dbReference type="ARBA" id="ARBA00023268"/>
    </source>
</evidence>
<keyword evidence="10" id="KW-0210">Decarboxylase</keyword>
<dbReference type="InterPro" id="IPR004467">
    <property type="entry name" value="Or_phspho_trans_dom"/>
</dbReference>
<evidence type="ECO:0000256" key="6">
    <source>
        <dbReference type="ARBA" id="ARBA00012321"/>
    </source>
</evidence>
<comment type="pathway">
    <text evidence="2">Pyrimidine metabolism; UMP biosynthesis via de novo pathway; UMP from orotate: step 1/2.</text>
</comment>
<keyword evidence="8" id="KW-0328">Glycosyltransferase</keyword>
<dbReference type="FunFam" id="3.40.50.2020:FF:000025">
    <property type="entry name" value="Uridine monophosphate synthetase"/>
    <property type="match status" value="1"/>
</dbReference>
<comment type="similarity">
    <text evidence="4">In the C-terminal section; belongs to the OMP decarboxylase family.</text>
</comment>
<keyword evidence="13" id="KW-0511">Multifunctional enzyme</keyword>
<evidence type="ECO:0000256" key="10">
    <source>
        <dbReference type="ARBA" id="ARBA00022793"/>
    </source>
</evidence>
<comment type="similarity">
    <text evidence="3">In the N-terminal section; belongs to the purine/pyrimidine phosphoribosyltransferase family.</text>
</comment>
<organism evidence="15">
    <name type="scientific">Clastoptera arizonana</name>
    <name type="common">Arizona spittle bug</name>
    <dbReference type="NCBI Taxonomy" id="38151"/>
    <lineage>
        <taxon>Eukaryota</taxon>
        <taxon>Metazoa</taxon>
        <taxon>Ecdysozoa</taxon>
        <taxon>Arthropoda</taxon>
        <taxon>Hexapoda</taxon>
        <taxon>Insecta</taxon>
        <taxon>Pterygota</taxon>
        <taxon>Neoptera</taxon>
        <taxon>Paraneoptera</taxon>
        <taxon>Hemiptera</taxon>
        <taxon>Auchenorrhyncha</taxon>
        <taxon>Cercopoidea</taxon>
        <taxon>Clastopteridae</taxon>
        <taxon>Clastoptera</taxon>
    </lineage>
</organism>
<dbReference type="GO" id="GO:0004590">
    <property type="term" value="F:orotidine-5'-phosphate decarboxylase activity"/>
    <property type="evidence" value="ECO:0007669"/>
    <property type="project" value="UniProtKB-EC"/>
</dbReference>
<dbReference type="EC" id="2.4.2.10" evidence="5"/>
<dbReference type="InterPro" id="IPR029057">
    <property type="entry name" value="PRTase-like"/>
</dbReference>
<proteinExistence type="inferred from homology"/>
<evidence type="ECO:0000259" key="14">
    <source>
        <dbReference type="Pfam" id="PF00156"/>
    </source>
</evidence>
<dbReference type="Gene3D" id="3.40.50.2020">
    <property type="match status" value="1"/>
</dbReference>
<feature type="domain" description="Phosphoribosyltransferase" evidence="14">
    <location>
        <begin position="52"/>
        <end position="157"/>
    </location>
</feature>
<dbReference type="UniPathway" id="UPA00070">
    <property type="reaction ID" value="UER00119"/>
</dbReference>
<dbReference type="EC" id="4.1.1.23" evidence="6"/>
<dbReference type="GO" id="GO:0044205">
    <property type="term" value="P:'de novo' UMP biosynthetic process"/>
    <property type="evidence" value="ECO:0007669"/>
    <property type="project" value="UniProtKB-UniPathway"/>
</dbReference>
<sequence>MESKLQDLCGKLFDIGALKFGDFQLKVGARSPVYFDLRVIISFPKVMNTLSDIIWEFSKERNLQCDNICGVPYTALPIASVISVKADVPMVIRRKEVKGYGTKKMIEGVFNKGDKCIIIEDVVTTGSSILETVKDLRSEDLEVTDTIVVVNREQGAESNLTEGGVTMHSLLTLSEILEHLEKLGKIDEDIVERTKAYIQDNQLKSNGEKQIKRDVLEELNKVFEADSVENQN</sequence>
<evidence type="ECO:0000256" key="9">
    <source>
        <dbReference type="ARBA" id="ARBA00022679"/>
    </source>
</evidence>
<evidence type="ECO:0000256" key="3">
    <source>
        <dbReference type="ARBA" id="ARBA00006221"/>
    </source>
</evidence>
<reference evidence="15" key="1">
    <citation type="submission" date="2015-12" db="EMBL/GenBank/DDBJ databases">
        <title>De novo transcriptome assembly of four potential Pierce s Disease insect vectors from Arizona vineyards.</title>
        <authorList>
            <person name="Tassone E.E."/>
        </authorList>
    </citation>
    <scope>NUCLEOTIDE SEQUENCE</scope>
</reference>
<evidence type="ECO:0000256" key="4">
    <source>
        <dbReference type="ARBA" id="ARBA00009769"/>
    </source>
</evidence>
<evidence type="ECO:0000256" key="8">
    <source>
        <dbReference type="ARBA" id="ARBA00022676"/>
    </source>
</evidence>
<accession>A0A1B6DH00</accession>
<dbReference type="NCBIfam" id="TIGR00336">
    <property type="entry name" value="pyrE"/>
    <property type="match status" value="1"/>
</dbReference>
<evidence type="ECO:0000256" key="12">
    <source>
        <dbReference type="ARBA" id="ARBA00023239"/>
    </source>
</evidence>
<keyword evidence="12" id="KW-0456">Lyase</keyword>
<dbReference type="GO" id="GO:0019856">
    <property type="term" value="P:pyrimidine nucleobase biosynthetic process"/>
    <property type="evidence" value="ECO:0007669"/>
    <property type="project" value="TreeGrafter"/>
</dbReference>
<dbReference type="GO" id="GO:0004588">
    <property type="term" value="F:orotate phosphoribosyltransferase activity"/>
    <property type="evidence" value="ECO:0007669"/>
    <property type="project" value="UniProtKB-EC"/>
</dbReference>
<dbReference type="AlphaFoldDB" id="A0A1B6DH00"/>
<dbReference type="PANTHER" id="PTHR19278">
    <property type="entry name" value="OROTATE PHOSPHORIBOSYLTRANSFERASE"/>
    <property type="match status" value="1"/>
</dbReference>
<keyword evidence="11" id="KW-0665">Pyrimidine biosynthesis</keyword>
<dbReference type="InterPro" id="IPR000836">
    <property type="entry name" value="PRTase_dom"/>
</dbReference>
<dbReference type="HAMAP" id="MF_01208">
    <property type="entry name" value="PyrE"/>
    <property type="match status" value="1"/>
</dbReference>
<dbReference type="SUPFAM" id="SSF53271">
    <property type="entry name" value="PRTase-like"/>
    <property type="match status" value="1"/>
</dbReference>
<protein>
    <recommendedName>
        <fullName evidence="7">Uridine 5'-monophosphate synthase</fullName>
        <ecNumber evidence="5">2.4.2.10</ecNumber>
        <ecNumber evidence="6">4.1.1.23</ecNumber>
    </recommendedName>
</protein>
<dbReference type="InterPro" id="IPR023031">
    <property type="entry name" value="OPRT"/>
</dbReference>